<dbReference type="PROSITE" id="PS51449">
    <property type="entry name" value="MTTASE_N"/>
    <property type="match status" value="1"/>
</dbReference>
<reference evidence="16" key="1">
    <citation type="journal article" date="2020" name="mSystems">
        <title>Genome- and Community-Level Interaction Insights into Carbon Utilization and Element Cycling Functions of Hydrothermarchaeota in Hydrothermal Sediment.</title>
        <authorList>
            <person name="Zhou Z."/>
            <person name="Liu Y."/>
            <person name="Xu W."/>
            <person name="Pan J."/>
            <person name="Luo Z.H."/>
            <person name="Li M."/>
        </authorList>
    </citation>
    <scope>NUCLEOTIDE SEQUENCE [LARGE SCALE GENOMIC DNA]</scope>
    <source>
        <strain evidence="16">SpSt-1179</strain>
    </source>
</reference>
<dbReference type="FunFam" id="3.80.30.20:FF:000001">
    <property type="entry name" value="tRNA-2-methylthio-N(6)-dimethylallyladenosine synthase 2"/>
    <property type="match status" value="1"/>
</dbReference>
<dbReference type="Pfam" id="PF01938">
    <property type="entry name" value="TRAM"/>
    <property type="match status" value="1"/>
</dbReference>
<proteinExistence type="inferred from homology"/>
<feature type="domain" description="TRAM" evidence="13">
    <location>
        <begin position="372"/>
        <end position="434"/>
    </location>
</feature>
<dbReference type="SFLD" id="SFLDG01061">
    <property type="entry name" value="methylthiotransferase"/>
    <property type="match status" value="1"/>
</dbReference>
<comment type="similarity">
    <text evidence="12">Belongs to the methylthiotransferase family. MiaB subfamily.</text>
</comment>
<dbReference type="SFLD" id="SFLDG01082">
    <property type="entry name" value="B12-binding_domain_containing"/>
    <property type="match status" value="1"/>
</dbReference>
<dbReference type="GO" id="GO:0005829">
    <property type="term" value="C:cytosol"/>
    <property type="evidence" value="ECO:0007669"/>
    <property type="project" value="TreeGrafter"/>
</dbReference>
<dbReference type="EMBL" id="DSBT01000073">
    <property type="protein sequence ID" value="HDP77062.1"/>
    <property type="molecule type" value="Genomic_DNA"/>
</dbReference>
<evidence type="ECO:0000256" key="5">
    <source>
        <dbReference type="ARBA" id="ARBA00022723"/>
    </source>
</evidence>
<dbReference type="NCBIfam" id="TIGR00089">
    <property type="entry name" value="MiaB/RimO family radical SAM methylthiotransferase"/>
    <property type="match status" value="1"/>
</dbReference>
<evidence type="ECO:0000256" key="8">
    <source>
        <dbReference type="ARBA" id="ARBA00033765"/>
    </source>
</evidence>
<evidence type="ECO:0000259" key="14">
    <source>
        <dbReference type="PROSITE" id="PS51449"/>
    </source>
</evidence>
<dbReference type="PROSITE" id="PS01278">
    <property type="entry name" value="MTTASE_RADICAL"/>
    <property type="match status" value="1"/>
</dbReference>
<dbReference type="InterPro" id="IPR058240">
    <property type="entry name" value="rSAM_sf"/>
</dbReference>
<keyword evidence="12" id="KW-0819">tRNA processing</keyword>
<dbReference type="InterPro" id="IPR005839">
    <property type="entry name" value="Methylthiotransferase"/>
</dbReference>
<feature type="binding site" evidence="12">
    <location>
        <position position="156"/>
    </location>
    <ligand>
        <name>[4Fe-4S] cluster</name>
        <dbReference type="ChEBI" id="CHEBI:49883"/>
        <label>2</label>
        <note>4Fe-4S-S-AdoMet</note>
    </ligand>
</feature>
<comment type="subcellular location">
    <subcellularLocation>
        <location evidence="12">Cytoplasm</location>
    </subcellularLocation>
</comment>
<evidence type="ECO:0000256" key="9">
    <source>
        <dbReference type="ARBA" id="ARBA00068570"/>
    </source>
</evidence>
<keyword evidence="5 12" id="KW-0479">Metal-binding</keyword>
<comment type="subunit">
    <text evidence="12">Monomer.</text>
</comment>
<evidence type="ECO:0000259" key="15">
    <source>
        <dbReference type="PROSITE" id="PS51918"/>
    </source>
</evidence>
<dbReference type="HAMAP" id="MF_01864">
    <property type="entry name" value="tRNA_metthiotr_MiaB"/>
    <property type="match status" value="1"/>
</dbReference>
<sequence>MKVAFRTFGCQMNINDTEAMMGVLSKAGYEIAVDEEDADAVIVNTCAVRAKSEDKLYGKLGQLKAMKKRKGRLIVGVCGCVAEKNAVELLTHKEVDFVFGTRSITKVDELLGRAESGERFTEMGDFIDELDSDTPRIRTSSHHAWITIIFGCNKFCSYCIVPYTRGREKSRNMNDILSEARGLVEKGYREITYLGQNVDSYGKDLKDGSTLAELIRETTKIDGIERIWFLTSYPRDFSNELIDVIASSDKISRSIHLPVQSGSNRILKTMNRGYTSEYYLDLIDRVKSGIPNATLSTDLIIGFPGETEEEYEETVSLVKRVRFERINLAMYSPREGTLSAEKMKDDVPQEVKTRRLNDLLAIQKHINREENEKYLDRIIDVIGEGKIKGDGKIYGRTMNNKIVIYEAQPELIGKSVKIRIERVSAGPLYGEIVRVG</sequence>
<evidence type="ECO:0000256" key="12">
    <source>
        <dbReference type="HAMAP-Rule" id="MF_01864"/>
    </source>
</evidence>
<accession>A0A7C1GP67</accession>
<dbReference type="PANTHER" id="PTHR43020:SF2">
    <property type="entry name" value="MITOCHONDRIAL TRNA METHYLTHIOTRANSFERASE CDK5RAP1"/>
    <property type="match status" value="1"/>
</dbReference>
<dbReference type="PANTHER" id="PTHR43020">
    <property type="entry name" value="CDK5 REGULATORY SUBUNIT-ASSOCIATED PROTEIN 1"/>
    <property type="match status" value="1"/>
</dbReference>
<keyword evidence="7 12" id="KW-0411">Iron-sulfur</keyword>
<dbReference type="InterPro" id="IPR007197">
    <property type="entry name" value="rSAM"/>
</dbReference>
<feature type="domain" description="MTTase N-terminal" evidence="14">
    <location>
        <begin position="1"/>
        <end position="116"/>
    </location>
</feature>
<evidence type="ECO:0000256" key="11">
    <source>
        <dbReference type="ARBA" id="ARBA00081141"/>
    </source>
</evidence>
<organism evidence="16">
    <name type="scientific">Mesotoga infera</name>
    <dbReference type="NCBI Taxonomy" id="1236046"/>
    <lineage>
        <taxon>Bacteria</taxon>
        <taxon>Thermotogati</taxon>
        <taxon>Thermotogota</taxon>
        <taxon>Thermotogae</taxon>
        <taxon>Kosmotogales</taxon>
        <taxon>Kosmotogaceae</taxon>
        <taxon>Mesotoga</taxon>
    </lineage>
</organism>
<dbReference type="GO" id="GO:0046872">
    <property type="term" value="F:metal ion binding"/>
    <property type="evidence" value="ECO:0007669"/>
    <property type="project" value="UniProtKB-KW"/>
</dbReference>
<feature type="domain" description="Radical SAM core" evidence="15">
    <location>
        <begin position="138"/>
        <end position="369"/>
    </location>
</feature>
<comment type="catalytic activity">
    <reaction evidence="12">
        <text>N(6)-dimethylallyladenosine(37) in tRNA + (sulfur carrier)-SH + AH2 + 2 S-adenosyl-L-methionine = 2-methylsulfanyl-N(6)-dimethylallyladenosine(37) in tRNA + (sulfur carrier)-H + 5'-deoxyadenosine + L-methionine + A + S-adenosyl-L-homocysteine + 2 H(+)</text>
        <dbReference type="Rhea" id="RHEA:37067"/>
        <dbReference type="Rhea" id="RHEA-COMP:10375"/>
        <dbReference type="Rhea" id="RHEA-COMP:10376"/>
        <dbReference type="Rhea" id="RHEA-COMP:14737"/>
        <dbReference type="Rhea" id="RHEA-COMP:14739"/>
        <dbReference type="ChEBI" id="CHEBI:13193"/>
        <dbReference type="ChEBI" id="CHEBI:15378"/>
        <dbReference type="ChEBI" id="CHEBI:17319"/>
        <dbReference type="ChEBI" id="CHEBI:17499"/>
        <dbReference type="ChEBI" id="CHEBI:29917"/>
        <dbReference type="ChEBI" id="CHEBI:57844"/>
        <dbReference type="ChEBI" id="CHEBI:57856"/>
        <dbReference type="ChEBI" id="CHEBI:59789"/>
        <dbReference type="ChEBI" id="CHEBI:64428"/>
        <dbReference type="ChEBI" id="CHEBI:74415"/>
        <dbReference type="ChEBI" id="CHEBI:74417"/>
        <dbReference type="EC" id="2.8.4.3"/>
    </reaction>
</comment>
<dbReference type="InterPro" id="IPR038135">
    <property type="entry name" value="Methylthiotransferase_N_sf"/>
</dbReference>
<dbReference type="SFLD" id="SFLDS00029">
    <property type="entry name" value="Radical_SAM"/>
    <property type="match status" value="1"/>
</dbReference>
<keyword evidence="3 12" id="KW-0808">Transferase</keyword>
<protein>
    <recommendedName>
        <fullName evidence="9 12">tRNA-2-methylthio-N(6)-dimethylallyladenosine synthase</fullName>
        <ecNumber evidence="8 12">2.8.4.3</ecNumber>
    </recommendedName>
    <alternativeName>
        <fullName evidence="11 12">(Dimethylallyl)adenosine tRNA methylthiotransferase MiaB</fullName>
    </alternativeName>
    <alternativeName>
        <fullName evidence="10 12">tRNA-i(6)A37 methylthiotransferase</fullName>
    </alternativeName>
</protein>
<feature type="binding site" evidence="12">
    <location>
        <position position="152"/>
    </location>
    <ligand>
        <name>[4Fe-4S] cluster</name>
        <dbReference type="ChEBI" id="CHEBI:49883"/>
        <label>2</label>
        <note>4Fe-4S-S-AdoMet</note>
    </ligand>
</feature>
<dbReference type="FunFam" id="3.40.50.12160:FF:000003">
    <property type="entry name" value="CDK5 regulatory subunit-associated protein 1"/>
    <property type="match status" value="1"/>
</dbReference>
<dbReference type="PROSITE" id="PS51918">
    <property type="entry name" value="RADICAL_SAM"/>
    <property type="match status" value="1"/>
</dbReference>
<evidence type="ECO:0000259" key="13">
    <source>
        <dbReference type="PROSITE" id="PS50926"/>
    </source>
</evidence>
<comment type="function">
    <text evidence="1 12">Catalyzes the methylthiolation of N6-(dimethylallyl)adenosine (i(6)A), leading to the formation of 2-methylthio-N6-(dimethylallyl)adenosine (ms(2)i(6)A) at position 37 in tRNAs that read codons beginning with uridine.</text>
</comment>
<keyword evidence="2 12" id="KW-0004">4Fe-4S</keyword>
<dbReference type="EC" id="2.8.4.3" evidence="8 12"/>
<feature type="binding site" evidence="12">
    <location>
        <position position="10"/>
    </location>
    <ligand>
        <name>[4Fe-4S] cluster</name>
        <dbReference type="ChEBI" id="CHEBI:49883"/>
        <label>1</label>
    </ligand>
</feature>
<evidence type="ECO:0000256" key="1">
    <source>
        <dbReference type="ARBA" id="ARBA00003234"/>
    </source>
</evidence>
<dbReference type="SFLD" id="SFLDF00273">
    <property type="entry name" value="(dimethylallyl)adenosine_tRNA"/>
    <property type="match status" value="1"/>
</dbReference>
<dbReference type="Proteomes" id="UP000886198">
    <property type="component" value="Unassembled WGS sequence"/>
</dbReference>
<feature type="binding site" evidence="12">
    <location>
        <position position="80"/>
    </location>
    <ligand>
        <name>[4Fe-4S] cluster</name>
        <dbReference type="ChEBI" id="CHEBI:49883"/>
        <label>1</label>
    </ligand>
</feature>
<comment type="caution">
    <text evidence="16">The sequence shown here is derived from an EMBL/GenBank/DDBJ whole genome shotgun (WGS) entry which is preliminary data.</text>
</comment>
<dbReference type="Pfam" id="PF04055">
    <property type="entry name" value="Radical_SAM"/>
    <property type="match status" value="1"/>
</dbReference>
<keyword evidence="4 12" id="KW-0949">S-adenosyl-L-methionine</keyword>
<evidence type="ECO:0000256" key="6">
    <source>
        <dbReference type="ARBA" id="ARBA00023004"/>
    </source>
</evidence>
<dbReference type="AlphaFoldDB" id="A0A7C1GP67"/>
<dbReference type="GO" id="GO:0035597">
    <property type="term" value="F:tRNA-2-methylthio-N(6)-dimethylallyladenosine(37) synthase activity"/>
    <property type="evidence" value="ECO:0007669"/>
    <property type="project" value="UniProtKB-EC"/>
</dbReference>
<dbReference type="InterPro" id="IPR020612">
    <property type="entry name" value="Methylthiotransferase_CS"/>
</dbReference>
<dbReference type="SMART" id="SM00729">
    <property type="entry name" value="Elp3"/>
    <property type="match status" value="1"/>
</dbReference>
<dbReference type="Gene3D" id="3.80.30.20">
    <property type="entry name" value="tm_1862 like domain"/>
    <property type="match status" value="1"/>
</dbReference>
<evidence type="ECO:0000313" key="16">
    <source>
        <dbReference type="EMBL" id="HDP77062.1"/>
    </source>
</evidence>
<dbReference type="InterPro" id="IPR006463">
    <property type="entry name" value="MiaB_methiolase"/>
</dbReference>
<gene>
    <name evidence="12 16" type="primary">miaB</name>
    <name evidence="16" type="ORF">ENN47_02525</name>
</gene>
<dbReference type="CDD" id="cd01335">
    <property type="entry name" value="Radical_SAM"/>
    <property type="match status" value="1"/>
</dbReference>
<evidence type="ECO:0000256" key="2">
    <source>
        <dbReference type="ARBA" id="ARBA00022485"/>
    </source>
</evidence>
<evidence type="ECO:0000256" key="3">
    <source>
        <dbReference type="ARBA" id="ARBA00022679"/>
    </source>
</evidence>
<dbReference type="InterPro" id="IPR006638">
    <property type="entry name" value="Elp3/MiaA/NifB-like_rSAM"/>
</dbReference>
<feature type="binding site" evidence="12">
    <location>
        <position position="46"/>
    </location>
    <ligand>
        <name>[4Fe-4S] cluster</name>
        <dbReference type="ChEBI" id="CHEBI:49883"/>
        <label>1</label>
    </ligand>
</feature>
<evidence type="ECO:0000256" key="7">
    <source>
        <dbReference type="ARBA" id="ARBA00023014"/>
    </source>
</evidence>
<dbReference type="InterPro" id="IPR023404">
    <property type="entry name" value="rSAM_horseshoe"/>
</dbReference>
<feature type="binding site" evidence="12">
    <location>
        <position position="159"/>
    </location>
    <ligand>
        <name>[4Fe-4S] cluster</name>
        <dbReference type="ChEBI" id="CHEBI:49883"/>
        <label>2</label>
        <note>4Fe-4S-S-AdoMet</note>
    </ligand>
</feature>
<dbReference type="Gene3D" id="3.40.50.12160">
    <property type="entry name" value="Methylthiotransferase, N-terminal domain"/>
    <property type="match status" value="1"/>
</dbReference>
<dbReference type="SUPFAM" id="SSF102114">
    <property type="entry name" value="Radical SAM enzymes"/>
    <property type="match status" value="1"/>
</dbReference>
<dbReference type="Pfam" id="PF00919">
    <property type="entry name" value="UPF0004"/>
    <property type="match status" value="1"/>
</dbReference>
<keyword evidence="6 12" id="KW-0408">Iron</keyword>
<dbReference type="InterPro" id="IPR002792">
    <property type="entry name" value="TRAM_dom"/>
</dbReference>
<evidence type="ECO:0000256" key="4">
    <source>
        <dbReference type="ARBA" id="ARBA00022691"/>
    </source>
</evidence>
<name>A0A7C1GP67_9BACT</name>
<dbReference type="InterPro" id="IPR013848">
    <property type="entry name" value="Methylthiotransferase_N"/>
</dbReference>
<dbReference type="GO" id="GO:0051539">
    <property type="term" value="F:4 iron, 4 sulfur cluster binding"/>
    <property type="evidence" value="ECO:0007669"/>
    <property type="project" value="UniProtKB-UniRule"/>
</dbReference>
<dbReference type="PROSITE" id="PS50926">
    <property type="entry name" value="TRAM"/>
    <property type="match status" value="1"/>
</dbReference>
<dbReference type="NCBIfam" id="TIGR01574">
    <property type="entry name" value="miaB-methiolase"/>
    <property type="match status" value="1"/>
</dbReference>
<keyword evidence="12" id="KW-0963">Cytoplasm</keyword>
<comment type="cofactor">
    <cofactor evidence="12">
        <name>[4Fe-4S] cluster</name>
        <dbReference type="ChEBI" id="CHEBI:49883"/>
    </cofactor>
    <text evidence="12">Binds 2 [4Fe-4S] clusters. One cluster is coordinated with 3 cysteines and an exchangeable S-adenosyl-L-methionine.</text>
</comment>
<evidence type="ECO:0000256" key="10">
    <source>
        <dbReference type="ARBA" id="ARBA00080698"/>
    </source>
</evidence>